<evidence type="ECO:0000313" key="2">
    <source>
        <dbReference type="Proteomes" id="UP001454036"/>
    </source>
</evidence>
<accession>A0AAV3RG07</accession>
<proteinExistence type="predicted"/>
<organism evidence="1 2">
    <name type="scientific">Lithospermum erythrorhizon</name>
    <name type="common">Purple gromwell</name>
    <name type="synonym">Lithospermum officinale var. erythrorhizon</name>
    <dbReference type="NCBI Taxonomy" id="34254"/>
    <lineage>
        <taxon>Eukaryota</taxon>
        <taxon>Viridiplantae</taxon>
        <taxon>Streptophyta</taxon>
        <taxon>Embryophyta</taxon>
        <taxon>Tracheophyta</taxon>
        <taxon>Spermatophyta</taxon>
        <taxon>Magnoliopsida</taxon>
        <taxon>eudicotyledons</taxon>
        <taxon>Gunneridae</taxon>
        <taxon>Pentapetalae</taxon>
        <taxon>asterids</taxon>
        <taxon>lamiids</taxon>
        <taxon>Boraginales</taxon>
        <taxon>Boraginaceae</taxon>
        <taxon>Boraginoideae</taxon>
        <taxon>Lithospermeae</taxon>
        <taxon>Lithospermum</taxon>
    </lineage>
</organism>
<keyword evidence="2" id="KW-1185">Reference proteome</keyword>
<sequence length="84" mass="9894">MNVLHLKMKPVKRELKKMNHEEFSNISSRVMEKQIALDGVNCKICGRCIEPHVLTKAAELNEEYKSLCDAEWQLYQNKSRVQWC</sequence>
<protein>
    <submittedName>
        <fullName evidence="1">Uncharacterized protein</fullName>
    </submittedName>
</protein>
<name>A0AAV3RG07_LITER</name>
<gene>
    <name evidence="1" type="ORF">LIER_28208</name>
</gene>
<comment type="caution">
    <text evidence="1">The sequence shown here is derived from an EMBL/GenBank/DDBJ whole genome shotgun (WGS) entry which is preliminary data.</text>
</comment>
<evidence type="ECO:0000313" key="1">
    <source>
        <dbReference type="EMBL" id="GAA0174923.1"/>
    </source>
</evidence>
<dbReference type="EMBL" id="BAABME010009304">
    <property type="protein sequence ID" value="GAA0174923.1"/>
    <property type="molecule type" value="Genomic_DNA"/>
</dbReference>
<dbReference type="AlphaFoldDB" id="A0AAV3RG07"/>
<dbReference type="Proteomes" id="UP001454036">
    <property type="component" value="Unassembled WGS sequence"/>
</dbReference>
<reference evidence="1 2" key="1">
    <citation type="submission" date="2024-01" db="EMBL/GenBank/DDBJ databases">
        <title>The complete chloroplast genome sequence of Lithospermum erythrorhizon: insights into the phylogenetic relationship among Boraginaceae species and the maternal lineages of purple gromwells.</title>
        <authorList>
            <person name="Okada T."/>
            <person name="Watanabe K."/>
        </authorList>
    </citation>
    <scope>NUCLEOTIDE SEQUENCE [LARGE SCALE GENOMIC DNA]</scope>
</reference>